<accession>A0A135TA82</accession>
<keyword evidence="2" id="KW-1185">Reference proteome</keyword>
<evidence type="ECO:0000313" key="2">
    <source>
        <dbReference type="Proteomes" id="UP000070328"/>
    </source>
</evidence>
<protein>
    <submittedName>
        <fullName evidence="1">Uncharacterized protein</fullName>
    </submittedName>
</protein>
<name>A0A135TA82_9PEZI</name>
<dbReference type="OrthoDB" id="10581472at2759"/>
<reference evidence="1 2" key="1">
    <citation type="submission" date="2014-02" db="EMBL/GenBank/DDBJ databases">
        <title>The genome sequence of Colletotrichum simmondsii CBS122122.</title>
        <authorList>
            <person name="Baroncelli R."/>
            <person name="Thon M.R."/>
        </authorList>
    </citation>
    <scope>NUCLEOTIDE SEQUENCE [LARGE SCALE GENOMIC DNA]</scope>
    <source>
        <strain evidence="1 2">CBS122122</strain>
    </source>
</reference>
<dbReference type="Proteomes" id="UP000070328">
    <property type="component" value="Unassembled WGS sequence"/>
</dbReference>
<proteinExistence type="predicted"/>
<comment type="caution">
    <text evidence="1">The sequence shown here is derived from an EMBL/GenBank/DDBJ whole genome shotgun (WGS) entry which is preliminary data.</text>
</comment>
<dbReference type="AlphaFoldDB" id="A0A135TA82"/>
<dbReference type="EMBL" id="JFBX01000230">
    <property type="protein sequence ID" value="KXH45063.1"/>
    <property type="molecule type" value="Genomic_DNA"/>
</dbReference>
<gene>
    <name evidence="1" type="ORF">CSIM01_01192</name>
</gene>
<organism evidence="1 2">
    <name type="scientific">Colletotrichum simmondsii</name>
    <dbReference type="NCBI Taxonomy" id="703756"/>
    <lineage>
        <taxon>Eukaryota</taxon>
        <taxon>Fungi</taxon>
        <taxon>Dikarya</taxon>
        <taxon>Ascomycota</taxon>
        <taxon>Pezizomycotina</taxon>
        <taxon>Sordariomycetes</taxon>
        <taxon>Hypocreomycetidae</taxon>
        <taxon>Glomerellales</taxon>
        <taxon>Glomerellaceae</taxon>
        <taxon>Colletotrichum</taxon>
        <taxon>Colletotrichum acutatum species complex</taxon>
    </lineage>
</organism>
<sequence>MADAKKPFLTPDQVRTAALTYVEILEKNITNGAIIAGTVTFLVNGGVSFRIRVNTPSGSCQKENCKEFILAVLAHIVNWKLQGQNQGEADLVLLPEKLKEILLSDSLNYAEFKAYFTKRAKVPVVGLKGVNTDLSTDENVFFCLQAHRFERGLEEIKVEVPGSLCNPQIRHLI</sequence>
<evidence type="ECO:0000313" key="1">
    <source>
        <dbReference type="EMBL" id="KXH45063.1"/>
    </source>
</evidence>